<keyword evidence="2" id="KW-0547">Nucleotide-binding</keyword>
<sequence>MLRVSLALLRKRSAGIVGLPNVGKSTLFNALTCSQQAKTGNFPFCTIDANKSKVVLHDSRLRTFTKFAADPTHYKLVDVELDLTDVAGLIAGASKGEGLGNKFLNDIRGCTVLLHHVRCFEDERNGFLTPTPLADIAVLNSELILSDLELMEKRVAKAKKTRGVKDPEYRFMASVLQLLEEGRPAAQALRSRGRGSKAASTTQETQWLQTYDLLSAKPMLYVLNVDEEAIATGNAFSKQVEEAISREDAAAAGAPAPPRTCIVSAAIEEQTANLATREERLLFLEAYNVSEPRGEVLVRQVYTDLLRLQSFFTIGPLMAHAWTVPQGATAREAAGEIHSDFETYFDKAKVLSATQFAQRPNLEAAEGAMQVVNEKYRMADGDVMIVEHHAPGRK</sequence>
<dbReference type="Pfam" id="PF01926">
    <property type="entry name" value="MMR_HSR1"/>
    <property type="match status" value="1"/>
</dbReference>
<dbReference type="GO" id="GO:0005525">
    <property type="term" value="F:GTP binding"/>
    <property type="evidence" value="ECO:0007669"/>
    <property type="project" value="InterPro"/>
</dbReference>
<dbReference type="EMBL" id="ATMH01006997">
    <property type="protein sequence ID" value="EPY24802.1"/>
    <property type="molecule type" value="Genomic_DNA"/>
</dbReference>
<gene>
    <name evidence="6" type="ORF">STCU_06357</name>
    <name evidence="5" type="ORF">STCU_06997</name>
</gene>
<evidence type="ECO:0000313" key="7">
    <source>
        <dbReference type="Proteomes" id="UP000015354"/>
    </source>
</evidence>
<evidence type="ECO:0000256" key="1">
    <source>
        <dbReference type="ARBA" id="ARBA00022723"/>
    </source>
</evidence>
<protein>
    <submittedName>
        <fullName evidence="5">GTP binding protein</fullName>
    </submittedName>
</protein>
<evidence type="ECO:0000259" key="4">
    <source>
        <dbReference type="PROSITE" id="PS51710"/>
    </source>
</evidence>
<accession>S9U203</accession>
<dbReference type="PANTHER" id="PTHR23305">
    <property type="entry name" value="OBG GTPASE FAMILY"/>
    <property type="match status" value="1"/>
</dbReference>
<keyword evidence="7" id="KW-1185">Reference proteome</keyword>
<dbReference type="AlphaFoldDB" id="S9U203"/>
<dbReference type="GO" id="GO:0005524">
    <property type="term" value="F:ATP binding"/>
    <property type="evidence" value="ECO:0007669"/>
    <property type="project" value="UniProtKB-KW"/>
</dbReference>
<dbReference type="PROSITE" id="PS51710">
    <property type="entry name" value="G_OBG"/>
    <property type="match status" value="1"/>
</dbReference>
<dbReference type="InterPro" id="IPR027417">
    <property type="entry name" value="P-loop_NTPase"/>
</dbReference>
<dbReference type="Proteomes" id="UP000015354">
    <property type="component" value="Unassembled WGS sequence"/>
</dbReference>
<dbReference type="GO" id="GO:0046872">
    <property type="term" value="F:metal ion binding"/>
    <property type="evidence" value="ECO:0007669"/>
    <property type="project" value="UniProtKB-KW"/>
</dbReference>
<dbReference type="InterPro" id="IPR012676">
    <property type="entry name" value="TGS-like"/>
</dbReference>
<name>S9U203_9TRYP</name>
<dbReference type="GO" id="GO:0016887">
    <property type="term" value="F:ATP hydrolysis activity"/>
    <property type="evidence" value="ECO:0007669"/>
    <property type="project" value="InterPro"/>
</dbReference>
<feature type="domain" description="OBG-type G" evidence="4">
    <location>
        <begin position="12"/>
        <end position="283"/>
    </location>
</feature>
<dbReference type="PIRSF" id="PIRSF006641">
    <property type="entry name" value="CHP00092"/>
    <property type="match status" value="1"/>
</dbReference>
<evidence type="ECO:0000256" key="2">
    <source>
        <dbReference type="ARBA" id="ARBA00022741"/>
    </source>
</evidence>
<dbReference type="SUPFAM" id="SSF52540">
    <property type="entry name" value="P-loop containing nucleoside triphosphate hydrolases"/>
    <property type="match status" value="1"/>
</dbReference>
<evidence type="ECO:0000256" key="3">
    <source>
        <dbReference type="ARBA" id="ARBA00022840"/>
    </source>
</evidence>
<dbReference type="OrthoDB" id="424823at2759"/>
<evidence type="ECO:0000313" key="6">
    <source>
        <dbReference type="EMBL" id="EPY26028.1"/>
    </source>
</evidence>
<comment type="caution">
    <text evidence="5">The sequence shown here is derived from an EMBL/GenBank/DDBJ whole genome shotgun (WGS) entry which is preliminary data.</text>
</comment>
<organism evidence="5 7">
    <name type="scientific">Strigomonas culicis</name>
    <dbReference type="NCBI Taxonomy" id="28005"/>
    <lineage>
        <taxon>Eukaryota</taxon>
        <taxon>Discoba</taxon>
        <taxon>Euglenozoa</taxon>
        <taxon>Kinetoplastea</taxon>
        <taxon>Metakinetoplastina</taxon>
        <taxon>Trypanosomatida</taxon>
        <taxon>Trypanosomatidae</taxon>
        <taxon>Strigomonadinae</taxon>
        <taxon>Strigomonas</taxon>
    </lineage>
</organism>
<dbReference type="InterPro" id="IPR006073">
    <property type="entry name" value="GTP-bd"/>
</dbReference>
<keyword evidence="3" id="KW-0067">ATP-binding</keyword>
<dbReference type="EMBL" id="ATMH01006357">
    <property type="protein sequence ID" value="EPY26028.1"/>
    <property type="molecule type" value="Genomic_DNA"/>
</dbReference>
<dbReference type="Pfam" id="PF06071">
    <property type="entry name" value="YchF-GTPase_C"/>
    <property type="match status" value="1"/>
</dbReference>
<dbReference type="NCBIfam" id="TIGR00092">
    <property type="entry name" value="redox-regulated ATPase YchF"/>
    <property type="match status" value="1"/>
</dbReference>
<evidence type="ECO:0000313" key="5">
    <source>
        <dbReference type="EMBL" id="EPY24802.1"/>
    </source>
</evidence>
<keyword evidence="1" id="KW-0479">Metal-binding</keyword>
<proteinExistence type="predicted"/>
<reference evidence="5 7" key="1">
    <citation type="journal article" date="2013" name="PLoS ONE">
        <title>Predicting the Proteins of Angomonas deanei, Strigomonas culicis and Their Respective Endosymbionts Reveals New Aspects of the Trypanosomatidae Family.</title>
        <authorList>
            <person name="Motta M.C."/>
            <person name="Martins A.C."/>
            <person name="de Souza S.S."/>
            <person name="Catta-Preta C.M."/>
            <person name="Silva R."/>
            <person name="Klein C.C."/>
            <person name="de Almeida L.G."/>
            <person name="de Lima Cunha O."/>
            <person name="Ciapina L.P."/>
            <person name="Brocchi M."/>
            <person name="Colabardini A.C."/>
            <person name="de Araujo Lima B."/>
            <person name="Machado C.R."/>
            <person name="de Almeida Soares C.M."/>
            <person name="Probst C.M."/>
            <person name="de Menezes C.B."/>
            <person name="Thompson C.E."/>
            <person name="Bartholomeu D.C."/>
            <person name="Gradia D.F."/>
            <person name="Pavoni D.P."/>
            <person name="Grisard E.C."/>
            <person name="Fantinatti-Garboggini F."/>
            <person name="Marchini F.K."/>
            <person name="Rodrigues-Luiz G.F."/>
            <person name="Wagner G."/>
            <person name="Goldman G.H."/>
            <person name="Fietto J.L."/>
            <person name="Elias M.C."/>
            <person name="Goldman M.H."/>
            <person name="Sagot M.F."/>
            <person name="Pereira M."/>
            <person name="Stoco P.H."/>
            <person name="de Mendonca-Neto R.P."/>
            <person name="Teixeira S.M."/>
            <person name="Maciel T.E."/>
            <person name="de Oliveira Mendes T.A."/>
            <person name="Urmenyi T.P."/>
            <person name="de Souza W."/>
            <person name="Schenkman S."/>
            <person name="de Vasconcelos A.T."/>
        </authorList>
    </citation>
    <scope>NUCLEOTIDE SEQUENCE [LARGE SCALE GENOMIC DNA]</scope>
</reference>
<dbReference type="InterPro" id="IPR023192">
    <property type="entry name" value="TGS-like_dom_sf"/>
</dbReference>
<dbReference type="Gene3D" id="3.40.50.300">
    <property type="entry name" value="P-loop containing nucleotide triphosphate hydrolases"/>
    <property type="match status" value="1"/>
</dbReference>
<dbReference type="PANTHER" id="PTHR23305:SF18">
    <property type="entry name" value="OBG-TYPE G DOMAIN-CONTAINING PROTEIN"/>
    <property type="match status" value="1"/>
</dbReference>
<dbReference type="InterPro" id="IPR004396">
    <property type="entry name" value="ATPase_YchF/OLA1"/>
</dbReference>
<dbReference type="InterPro" id="IPR031167">
    <property type="entry name" value="G_OBG"/>
</dbReference>
<reference evidence="5" key="2">
    <citation type="submission" date="2013-03" db="EMBL/GenBank/DDBJ databases">
        <authorList>
            <person name="Motta M.C.M."/>
            <person name="Martins A.C.A."/>
            <person name="Preta C.M.C.C."/>
            <person name="Silva R."/>
            <person name="de Souza S.S."/>
            <person name="Klein C.C."/>
            <person name="de Almeida L.G.P."/>
            <person name="Cunha O.L."/>
            <person name="Colabardini A.C."/>
            <person name="Lima B.A."/>
            <person name="Machado C.R."/>
            <person name="Soares C.M.A."/>
            <person name="de Menezes C.B.A."/>
            <person name="Bartolomeu D.C."/>
            <person name="Grisard E.C."/>
            <person name="Fantinatti-Garboggini F."/>
            <person name="Rodrigues-Luiz G.F."/>
            <person name="Wagner G."/>
            <person name="Goldman G.H."/>
            <person name="Fietto J.L.R."/>
            <person name="Ciapina L.P."/>
            <person name="Brocchi M."/>
            <person name="Elias M.C."/>
            <person name="Goldman M.H.S."/>
            <person name="Sagot M.-F."/>
            <person name="Pereira M."/>
            <person name="Stoco P.H."/>
            <person name="Teixeira S.M.R."/>
            <person name="de Mendonca-Neto R.P."/>
            <person name="Maciel T.E.F."/>
            <person name="Mendes T.A.O."/>
            <person name="Urmenyi T.P."/>
            <person name="Teixeira M.M.G."/>
            <person name="de Camargo E.F.P."/>
            <person name="de Sousa W."/>
            <person name="Schenkman S."/>
            <person name="de Vasconcelos A.T.R."/>
        </authorList>
    </citation>
    <scope>NUCLEOTIDE SEQUENCE</scope>
</reference>
<dbReference type="InterPro" id="IPR013029">
    <property type="entry name" value="YchF_C"/>
</dbReference>
<dbReference type="InterPro" id="IPR012675">
    <property type="entry name" value="Beta-grasp_dom_sf"/>
</dbReference>
<dbReference type="Gene3D" id="1.10.150.300">
    <property type="entry name" value="TGS-like domain"/>
    <property type="match status" value="1"/>
</dbReference>
<dbReference type="PRINTS" id="PR00326">
    <property type="entry name" value="GTP1OBG"/>
</dbReference>
<dbReference type="Gene3D" id="3.10.20.30">
    <property type="match status" value="1"/>
</dbReference>
<dbReference type="GO" id="GO:0005737">
    <property type="term" value="C:cytoplasm"/>
    <property type="evidence" value="ECO:0007669"/>
    <property type="project" value="TreeGrafter"/>
</dbReference>
<dbReference type="SUPFAM" id="SSF81271">
    <property type="entry name" value="TGS-like"/>
    <property type="match status" value="1"/>
</dbReference>